<comment type="caution">
    <text evidence="2">The sequence shown here is derived from an EMBL/GenBank/DDBJ whole genome shotgun (WGS) entry which is preliminary data.</text>
</comment>
<feature type="region of interest" description="Disordered" evidence="1">
    <location>
        <begin position="1"/>
        <end position="27"/>
    </location>
</feature>
<evidence type="ECO:0000313" key="3">
    <source>
        <dbReference type="Proteomes" id="UP000286746"/>
    </source>
</evidence>
<protein>
    <submittedName>
        <fullName evidence="2">Uncharacterized protein</fullName>
    </submittedName>
</protein>
<feature type="region of interest" description="Disordered" evidence="1">
    <location>
        <begin position="270"/>
        <end position="292"/>
    </location>
</feature>
<proteinExistence type="predicted"/>
<accession>A0A401W746</accession>
<evidence type="ECO:0000313" key="2">
    <source>
        <dbReference type="EMBL" id="GCD45150.1"/>
    </source>
</evidence>
<dbReference type="AlphaFoldDB" id="A0A401W746"/>
<gene>
    <name evidence="2" type="ORF">GKJPGBOP_04871</name>
</gene>
<organism evidence="2 3">
    <name type="scientific">Streptomyces paromomycinus</name>
    <name type="common">Streptomyces rimosus subsp. paromomycinus</name>
    <dbReference type="NCBI Taxonomy" id="92743"/>
    <lineage>
        <taxon>Bacteria</taxon>
        <taxon>Bacillati</taxon>
        <taxon>Actinomycetota</taxon>
        <taxon>Actinomycetes</taxon>
        <taxon>Kitasatosporales</taxon>
        <taxon>Streptomycetaceae</taxon>
        <taxon>Streptomyces</taxon>
    </lineage>
</organism>
<reference evidence="2 3" key="1">
    <citation type="submission" date="2018-11" db="EMBL/GenBank/DDBJ databases">
        <title>Whole genome sequence of Streptomyces paromomycinus NBRC 15454(T).</title>
        <authorList>
            <person name="Komaki H."/>
            <person name="Tamura T."/>
        </authorList>
    </citation>
    <scope>NUCLEOTIDE SEQUENCE [LARGE SCALE GENOMIC DNA]</scope>
    <source>
        <strain evidence="2 3">NBRC 15454</strain>
    </source>
</reference>
<evidence type="ECO:0000256" key="1">
    <source>
        <dbReference type="SAM" id="MobiDB-lite"/>
    </source>
</evidence>
<dbReference type="EMBL" id="BHZD01000001">
    <property type="protein sequence ID" value="GCD45150.1"/>
    <property type="molecule type" value="Genomic_DNA"/>
</dbReference>
<sequence>MMRTTGPRPVPRKPASREPGPRKPAPRLRAAALATAGAALVALTTGACGGTSDCCVKAPTASPSPTAPGGVQEFPSQATSLRVRAGTDFDIVLRAGGGWRVDEPKIEGAAVRRRTGPPAPHARVRAAFHAVEPGTARIVLTSADRERTMTYQVTVGTGPATAPSAAPSAAHGGLDRGRSLSTGFAAGSGGEVTVRRGERFSLPNAYSNIAGITWRVVSRSSSGPAPLLSDVPYVEGDAAGDRTDWYTFSADRAGTAVVELFGCYRCTNGGPGTGTGPGTPESAESRAYSATRTVRITVR</sequence>
<name>A0A401W746_STREY</name>
<keyword evidence="3" id="KW-1185">Reference proteome</keyword>
<dbReference type="Proteomes" id="UP000286746">
    <property type="component" value="Unassembled WGS sequence"/>
</dbReference>
<dbReference type="RefSeq" id="WP_125055805.1">
    <property type="nucleotide sequence ID" value="NZ_BHZD01000001.1"/>
</dbReference>